<evidence type="ECO:0000313" key="3">
    <source>
        <dbReference type="EMBL" id="NVO99301.1"/>
    </source>
</evidence>
<name>A0A850QM21_PHODD</name>
<evidence type="ECO:0000313" key="4">
    <source>
        <dbReference type="Proteomes" id="UP000533429"/>
    </source>
</evidence>
<reference evidence="3 4" key="1">
    <citation type="submission" date="2020-06" db="EMBL/GenBank/DDBJ databases">
        <title>Photobacterium damselae subsp. damselae comparative genomics.</title>
        <authorList>
            <person name="Osorio C.R."/>
        </authorList>
    </citation>
    <scope>NUCLEOTIDE SEQUENCE [LARGE SCALE GENOMIC DNA]</scope>
    <source>
        <strain evidence="3 4">TW250/03</strain>
    </source>
</reference>
<keyword evidence="2" id="KW-0732">Signal</keyword>
<dbReference type="Proteomes" id="UP000533429">
    <property type="component" value="Unassembled WGS sequence"/>
</dbReference>
<feature type="chain" id="PRO_5032759414" evidence="2">
    <location>
        <begin position="28"/>
        <end position="100"/>
    </location>
</feature>
<dbReference type="EMBL" id="JABXOR010000232">
    <property type="protein sequence ID" value="NVO99301.1"/>
    <property type="molecule type" value="Genomic_DNA"/>
</dbReference>
<accession>A0A850QM21</accession>
<comment type="caution">
    <text evidence="3">The sequence shown here is derived from an EMBL/GenBank/DDBJ whole genome shotgun (WGS) entry which is preliminary data.</text>
</comment>
<feature type="region of interest" description="Disordered" evidence="1">
    <location>
        <begin position="78"/>
        <end position="100"/>
    </location>
</feature>
<proteinExistence type="predicted"/>
<feature type="compositionally biased region" description="Polar residues" evidence="1">
    <location>
        <begin position="90"/>
        <end position="100"/>
    </location>
</feature>
<gene>
    <name evidence="3" type="ORF">HWA77_03665</name>
</gene>
<organism evidence="3 4">
    <name type="scientific">Photobacterium damselae subsp. damselae</name>
    <name type="common">Listonella damsela</name>
    <dbReference type="NCBI Taxonomy" id="85581"/>
    <lineage>
        <taxon>Bacteria</taxon>
        <taxon>Pseudomonadati</taxon>
        <taxon>Pseudomonadota</taxon>
        <taxon>Gammaproteobacteria</taxon>
        <taxon>Vibrionales</taxon>
        <taxon>Vibrionaceae</taxon>
        <taxon>Photobacterium</taxon>
    </lineage>
</organism>
<sequence>MYKNKITQALWMSAGLAVSAGSFSVVAAQVPEGVKLADSQELVRNNGSEVESLDPQKVSGVPESNIIRDLLEGLINQDDKGNLVPGAASSWESSDNKVWT</sequence>
<protein>
    <submittedName>
        <fullName evidence="3">Oligopeptide ABC transporter substrate-binding protein OppA</fullName>
    </submittedName>
</protein>
<dbReference type="AlphaFoldDB" id="A0A850QM21"/>
<dbReference type="Gene3D" id="3.40.190.10">
    <property type="entry name" value="Periplasmic binding protein-like II"/>
    <property type="match status" value="1"/>
</dbReference>
<dbReference type="Gene3D" id="3.90.76.10">
    <property type="entry name" value="Dipeptide-binding Protein, Domain 1"/>
    <property type="match status" value="1"/>
</dbReference>
<evidence type="ECO:0000256" key="1">
    <source>
        <dbReference type="SAM" id="MobiDB-lite"/>
    </source>
</evidence>
<feature type="non-terminal residue" evidence="3">
    <location>
        <position position="100"/>
    </location>
</feature>
<evidence type="ECO:0000256" key="2">
    <source>
        <dbReference type="SAM" id="SignalP"/>
    </source>
</evidence>
<feature type="signal peptide" evidence="2">
    <location>
        <begin position="1"/>
        <end position="27"/>
    </location>
</feature>
<dbReference type="SUPFAM" id="SSF53850">
    <property type="entry name" value="Periplasmic binding protein-like II"/>
    <property type="match status" value="1"/>
</dbReference>